<sequence length="485" mass="55518">MKSELNFKVRKQNTEYDMHELGVWVESFHIHSPNSQKTTLQMPGKHGSRLMQSSQGVRTVDISMQLEQNSLFEYDELKHQIYDIFYSDDTLTIVRDLRPDREIYVIQEGDYDLENITKSDGRFELSLTMIDPYIYGKELFEPLASTAGTIINVEGTNPTQPIIELDVLAPITFALVSNGDEFMMIGQPVDVKQTPVQKEERVFYHGMESMTGWVSTNVIGEGYINGSMDFDSTGFFPVFAAPNPDEQEWHGPAMKHSLSETVQDFKADMGFRFYAESRGGSVGRIEMYGLDATNGIVFRAFIEDKWKGRDHFGVQLELGNGMVTDYLTLPKSLEDMYGRLKVFREGNKWTLIIQHLRDGTGQIVEREWRRTLTTDAVMQPVSQIQLAFQKFYDLPEEDMEVLLMRCYKLNDVQGIPYIANAGDKIVFDHRDTQQRSPEIRVNGELRNDLKDFGATPFSLQPGKNTLALLPDNAVQAILRYRPAYK</sequence>
<protein>
    <submittedName>
        <fullName evidence="2">Phage tail domain-containing protein</fullName>
    </submittedName>
</protein>
<dbReference type="InterPro" id="IPR008841">
    <property type="entry name" value="Siphovirus-type_tail_N"/>
</dbReference>
<dbReference type="Gene3D" id="2.60.120.860">
    <property type="match status" value="1"/>
</dbReference>
<comment type="caution">
    <text evidence="2">The sequence shown here is derived from an EMBL/GenBank/DDBJ whole genome shotgun (WGS) entry which is preliminary data.</text>
</comment>
<dbReference type="Pfam" id="PF05709">
    <property type="entry name" value="Sipho_tail"/>
    <property type="match status" value="1"/>
</dbReference>
<evidence type="ECO:0000313" key="2">
    <source>
        <dbReference type="EMBL" id="MFD2638397.1"/>
    </source>
</evidence>
<evidence type="ECO:0000259" key="1">
    <source>
        <dbReference type="Pfam" id="PF05709"/>
    </source>
</evidence>
<dbReference type="Proteomes" id="UP001597452">
    <property type="component" value="Unassembled WGS sequence"/>
</dbReference>
<keyword evidence="3" id="KW-1185">Reference proteome</keyword>
<evidence type="ECO:0000313" key="3">
    <source>
        <dbReference type="Proteomes" id="UP001597452"/>
    </source>
</evidence>
<dbReference type="EMBL" id="JBHUMZ010000016">
    <property type="protein sequence ID" value="MFD2638397.1"/>
    <property type="molecule type" value="Genomic_DNA"/>
</dbReference>
<feature type="domain" description="Siphovirus-type tail component RIFT-related" evidence="1">
    <location>
        <begin position="17"/>
        <end position="128"/>
    </location>
</feature>
<name>A0ABW5Q9T8_9BACI</name>
<dbReference type="RefSeq" id="WP_279401178.1">
    <property type="nucleotide sequence ID" value="NZ_JBHUMZ010000016.1"/>
</dbReference>
<accession>A0ABW5Q9T8</accession>
<gene>
    <name evidence="2" type="ORF">ACFSW4_05935</name>
</gene>
<reference evidence="3" key="1">
    <citation type="journal article" date="2019" name="Int. J. Syst. Evol. Microbiol.">
        <title>The Global Catalogue of Microorganisms (GCM) 10K type strain sequencing project: providing services to taxonomists for standard genome sequencing and annotation.</title>
        <authorList>
            <consortium name="The Broad Institute Genomics Platform"/>
            <consortium name="The Broad Institute Genome Sequencing Center for Infectious Disease"/>
            <person name="Wu L."/>
            <person name="Ma J."/>
        </authorList>
    </citation>
    <scope>NUCLEOTIDE SEQUENCE [LARGE SCALE GENOMIC DNA]</scope>
    <source>
        <strain evidence="3">TISTR 1571</strain>
    </source>
</reference>
<dbReference type="Gene3D" id="2.40.30.200">
    <property type="match status" value="1"/>
</dbReference>
<proteinExistence type="predicted"/>
<organism evidence="2 3">
    <name type="scientific">Piscibacillus salipiscarius</name>
    <dbReference type="NCBI Taxonomy" id="299480"/>
    <lineage>
        <taxon>Bacteria</taxon>
        <taxon>Bacillati</taxon>
        <taxon>Bacillota</taxon>
        <taxon>Bacilli</taxon>
        <taxon>Bacillales</taxon>
        <taxon>Bacillaceae</taxon>
        <taxon>Piscibacillus</taxon>
    </lineage>
</organism>